<comment type="similarity">
    <text evidence="1 6">Belongs to the peptidase S1B family.</text>
</comment>
<keyword evidence="2 6" id="KW-0645">Protease</keyword>
<dbReference type="EMBL" id="BMEX01000039">
    <property type="protein sequence ID" value="GGA59074.1"/>
    <property type="molecule type" value="Genomic_DNA"/>
</dbReference>
<keyword evidence="4 6" id="KW-0378">Hydrolase</keyword>
<reference evidence="8" key="1">
    <citation type="journal article" date="2019" name="Int. J. Syst. Evol. Microbiol.">
        <title>The Global Catalogue of Microorganisms (GCM) 10K type strain sequencing project: providing services to taxonomists for standard genome sequencing and annotation.</title>
        <authorList>
            <consortium name="The Broad Institute Genomics Platform"/>
            <consortium name="The Broad Institute Genome Sequencing Center for Infectious Disease"/>
            <person name="Wu L."/>
            <person name="Ma J."/>
        </authorList>
    </citation>
    <scope>NUCLEOTIDE SEQUENCE [LARGE SCALE GENOMIC DNA]</scope>
    <source>
        <strain evidence="8">CGMCC 1.12404</strain>
    </source>
</reference>
<dbReference type="InterPro" id="IPR008256">
    <property type="entry name" value="Peptidase_S1B"/>
</dbReference>
<dbReference type="PRINTS" id="PR00839">
    <property type="entry name" value="V8PROTEASE"/>
</dbReference>
<dbReference type="Gene3D" id="2.40.10.10">
    <property type="entry name" value="Trypsin-like serine proteases"/>
    <property type="match status" value="2"/>
</dbReference>
<keyword evidence="3 6" id="KW-0732">Signal</keyword>
<organism evidence="7 8">
    <name type="scientific">Kroppenstedtia guangzhouensis</name>
    <dbReference type="NCBI Taxonomy" id="1274356"/>
    <lineage>
        <taxon>Bacteria</taxon>
        <taxon>Bacillati</taxon>
        <taxon>Bacillota</taxon>
        <taxon>Bacilli</taxon>
        <taxon>Bacillales</taxon>
        <taxon>Thermoactinomycetaceae</taxon>
        <taxon>Kroppenstedtia</taxon>
    </lineage>
</organism>
<feature type="chain" id="PRO_5044964120" description="Serine protease" evidence="6">
    <location>
        <begin position="27"/>
        <end position="314"/>
    </location>
</feature>
<sequence>MKKIQCLVFAFAVCLFPFFGVSSVSADEQKAQEDVLVDIPTKKIDKLPRIQNMGDIKPIRKVNTTSIEEFKKKEGLEVKPDRNQDVQQAIDPPIGIQATWERITNTKQAPYNGVVSLYVFYDDYIVGCAGSMIDPTSVLTAAHCIYDTYSNTLAEAVLVVPGENPSDGSPYGSAMGTEVAFTTNWKDVKPPNPDQVRYTDIRFDYAVVNVDPEDRFPVFTFTMRSSVSDSEKVTASGYPNEYQYKSVGNITDYDRLFEVINNNTRTEPGMSGGPLWNTTGVGTTQIGINSAKGDNKSMACPLDETTKKLIQSWQ</sequence>
<dbReference type="SUPFAM" id="SSF50494">
    <property type="entry name" value="Trypsin-like serine proteases"/>
    <property type="match status" value="1"/>
</dbReference>
<dbReference type="RefSeq" id="WP_188433828.1">
    <property type="nucleotide sequence ID" value="NZ_BMEX01000039.1"/>
</dbReference>
<protein>
    <recommendedName>
        <fullName evidence="6">Serine protease</fullName>
        <ecNumber evidence="6">3.4.21.-</ecNumber>
    </recommendedName>
</protein>
<evidence type="ECO:0000256" key="6">
    <source>
        <dbReference type="RuleBase" id="RU004296"/>
    </source>
</evidence>
<evidence type="ECO:0000256" key="5">
    <source>
        <dbReference type="ARBA" id="ARBA00022825"/>
    </source>
</evidence>
<dbReference type="InterPro" id="IPR043504">
    <property type="entry name" value="Peptidase_S1_PA_chymotrypsin"/>
</dbReference>
<keyword evidence="8" id="KW-1185">Reference proteome</keyword>
<dbReference type="EC" id="3.4.21.-" evidence="6"/>
<gene>
    <name evidence="7" type="ORF">GCM10007416_35250</name>
</gene>
<evidence type="ECO:0000256" key="3">
    <source>
        <dbReference type="ARBA" id="ARBA00022729"/>
    </source>
</evidence>
<name>A0ABQ1H513_9BACL</name>
<accession>A0ABQ1H513</accession>
<evidence type="ECO:0000256" key="4">
    <source>
        <dbReference type="ARBA" id="ARBA00022801"/>
    </source>
</evidence>
<dbReference type="Proteomes" id="UP000617979">
    <property type="component" value="Unassembled WGS sequence"/>
</dbReference>
<evidence type="ECO:0000256" key="1">
    <source>
        <dbReference type="ARBA" id="ARBA00008764"/>
    </source>
</evidence>
<keyword evidence="5 6" id="KW-0720">Serine protease</keyword>
<evidence type="ECO:0000313" key="8">
    <source>
        <dbReference type="Proteomes" id="UP000617979"/>
    </source>
</evidence>
<comment type="caution">
    <text evidence="7">The sequence shown here is derived from an EMBL/GenBank/DDBJ whole genome shotgun (WGS) entry which is preliminary data.</text>
</comment>
<dbReference type="InterPro" id="IPR018114">
    <property type="entry name" value="TRYPSIN_HIS"/>
</dbReference>
<feature type="signal peptide" evidence="6">
    <location>
        <begin position="1"/>
        <end position="26"/>
    </location>
</feature>
<dbReference type="PANTHER" id="PTHR15462:SF8">
    <property type="entry name" value="SERINE PROTEASE"/>
    <property type="match status" value="1"/>
</dbReference>
<dbReference type="InterPro" id="IPR009003">
    <property type="entry name" value="Peptidase_S1_PA"/>
</dbReference>
<dbReference type="Pfam" id="PF13365">
    <property type="entry name" value="Trypsin_2"/>
    <property type="match status" value="1"/>
</dbReference>
<dbReference type="PROSITE" id="PS00134">
    <property type="entry name" value="TRYPSIN_HIS"/>
    <property type="match status" value="1"/>
</dbReference>
<evidence type="ECO:0000313" key="7">
    <source>
        <dbReference type="EMBL" id="GGA59074.1"/>
    </source>
</evidence>
<dbReference type="PANTHER" id="PTHR15462">
    <property type="entry name" value="SERINE PROTEASE"/>
    <property type="match status" value="1"/>
</dbReference>
<evidence type="ECO:0000256" key="2">
    <source>
        <dbReference type="ARBA" id="ARBA00022670"/>
    </source>
</evidence>
<proteinExistence type="inferred from homology"/>
<dbReference type="InterPro" id="IPR050966">
    <property type="entry name" value="Glutamyl_endopeptidase"/>
</dbReference>